<dbReference type="AlphaFoldDB" id="A0A229YZT9"/>
<evidence type="ECO:0000256" key="1">
    <source>
        <dbReference type="ARBA" id="ARBA00022737"/>
    </source>
</evidence>
<dbReference type="EMBL" id="NIDN02000014">
    <property type="protein sequence ID" value="RLM00564.1"/>
    <property type="molecule type" value="Genomic_DNA"/>
</dbReference>
<evidence type="ECO:0000256" key="2">
    <source>
        <dbReference type="ARBA" id="ARBA00023043"/>
    </source>
</evidence>
<dbReference type="Gene3D" id="1.25.40.20">
    <property type="entry name" value="Ankyrin repeat-containing domain"/>
    <property type="match status" value="1"/>
</dbReference>
<dbReference type="InterPro" id="IPR050663">
    <property type="entry name" value="Ankyrin-SOCS_Box"/>
</dbReference>
<dbReference type="OrthoDB" id="366390at2759"/>
<comment type="caution">
    <text evidence="4">The sequence shown here is derived from an EMBL/GenBank/DDBJ whole genome shotgun (WGS) entry which is preliminary data.</text>
</comment>
<accession>A0A229YZT9</accession>
<dbReference type="STRING" id="1245748.A0A229YZT9"/>
<dbReference type="GO" id="GO:0000976">
    <property type="term" value="F:transcription cis-regulatory region binding"/>
    <property type="evidence" value="ECO:0007669"/>
    <property type="project" value="TreeGrafter"/>
</dbReference>
<evidence type="ECO:0000313" key="5">
    <source>
        <dbReference type="Proteomes" id="UP000215289"/>
    </source>
</evidence>
<gene>
    <name evidence="4" type="ORF">CFD26_108031</name>
</gene>
<keyword evidence="2 3" id="KW-0040">ANK repeat</keyword>
<dbReference type="Pfam" id="PF12796">
    <property type="entry name" value="Ank_2"/>
    <property type="match status" value="1"/>
</dbReference>
<dbReference type="GO" id="GO:0005634">
    <property type="term" value="C:nucleus"/>
    <property type="evidence" value="ECO:0007669"/>
    <property type="project" value="TreeGrafter"/>
</dbReference>
<dbReference type="GO" id="GO:0045944">
    <property type="term" value="P:positive regulation of transcription by RNA polymerase II"/>
    <property type="evidence" value="ECO:0007669"/>
    <property type="project" value="TreeGrafter"/>
</dbReference>
<dbReference type="InterPro" id="IPR002110">
    <property type="entry name" value="Ankyrin_rpt"/>
</dbReference>
<dbReference type="PROSITE" id="PS50088">
    <property type="entry name" value="ANK_REPEAT"/>
    <property type="match status" value="1"/>
</dbReference>
<evidence type="ECO:0000256" key="3">
    <source>
        <dbReference type="PROSITE-ProRule" id="PRU00023"/>
    </source>
</evidence>
<keyword evidence="5" id="KW-1185">Reference proteome</keyword>
<reference evidence="4 5" key="1">
    <citation type="submission" date="2018-08" db="EMBL/GenBank/DDBJ databases">
        <title>Draft genome sequences of two Aspergillus turcosus clinical strains isolated from bronchoalveolar lavage fluid: one azole-susceptible and the other azole-resistant.</title>
        <authorList>
            <person name="Parent-Michaud M."/>
            <person name="Dufresne P.J."/>
            <person name="Fournier E."/>
            <person name="Martineau C."/>
            <person name="Moreira S."/>
            <person name="Perkins V."/>
            <person name="De Repentigny L."/>
            <person name="Dufresne S.F."/>
        </authorList>
    </citation>
    <scope>NUCLEOTIDE SEQUENCE [LARGE SCALE GENOMIC DNA]</scope>
    <source>
        <strain evidence="4">HMR AF 1038</strain>
    </source>
</reference>
<dbReference type="PANTHER" id="PTHR24193:SF121">
    <property type="entry name" value="ADA2A-CONTAINING COMPLEX COMPONENT 3, ISOFORM D"/>
    <property type="match status" value="1"/>
</dbReference>
<dbReference type="InterPro" id="IPR036770">
    <property type="entry name" value="Ankyrin_rpt-contain_sf"/>
</dbReference>
<name>A0A229YZT9_9EURO</name>
<dbReference type="PROSITE" id="PS50297">
    <property type="entry name" value="ANK_REP_REGION"/>
    <property type="match status" value="1"/>
</dbReference>
<dbReference type="PANTHER" id="PTHR24193">
    <property type="entry name" value="ANKYRIN REPEAT PROTEIN"/>
    <property type="match status" value="1"/>
</dbReference>
<dbReference type="SUPFAM" id="SSF48403">
    <property type="entry name" value="Ankyrin repeat"/>
    <property type="match status" value="1"/>
</dbReference>
<keyword evidence="1" id="KW-0677">Repeat</keyword>
<feature type="repeat" description="ANK" evidence="3">
    <location>
        <begin position="197"/>
        <end position="229"/>
    </location>
</feature>
<organism evidence="4 5">
    <name type="scientific">Aspergillus turcosus</name>
    <dbReference type="NCBI Taxonomy" id="1245748"/>
    <lineage>
        <taxon>Eukaryota</taxon>
        <taxon>Fungi</taxon>
        <taxon>Dikarya</taxon>
        <taxon>Ascomycota</taxon>
        <taxon>Pezizomycotina</taxon>
        <taxon>Eurotiomycetes</taxon>
        <taxon>Eurotiomycetidae</taxon>
        <taxon>Eurotiales</taxon>
        <taxon>Aspergillaceae</taxon>
        <taxon>Aspergillus</taxon>
        <taxon>Aspergillus subgen. Fumigati</taxon>
    </lineage>
</organism>
<protein>
    <submittedName>
        <fullName evidence="4">Uncharacterized protein</fullName>
    </submittedName>
</protein>
<dbReference type="PRINTS" id="PR01415">
    <property type="entry name" value="ANKYRIN"/>
</dbReference>
<evidence type="ECO:0000313" key="4">
    <source>
        <dbReference type="EMBL" id="RLM00564.1"/>
    </source>
</evidence>
<dbReference type="SMART" id="SM00248">
    <property type="entry name" value="ANK"/>
    <property type="match status" value="6"/>
</dbReference>
<sequence>MSRLESLPDELLLLITSFTTSEFTIAALARSSHRLYSICDSCLYQWNVVHGQSWALDWAAEHGNMVTFQKALDAGAPLPVEYSDEELTNRPVSFSSMELHDFRPHPLTLAARGGHEAIIRAQQDIPFPGRRPLILASYRGHKEVAAILLCDLENHYNTEALEDQVKQELLEAIRNRQKEIVQLLISHGAALNFFYSFGETPLNTAAKKGDTDILLLLLKHGADPNRVLSRRTGHAALAEAVLHNQEEAALILVQHTERLHCTRALSFAVQKDDTQMCESLLKKGAAPDFSLSELAGHSLKDDVTHVWVQPIVYVVQSQDIRLVEMLLDHGADVNVKCPGWPKTGYDVAYSHILF</sequence>
<dbReference type="Proteomes" id="UP000215289">
    <property type="component" value="Unassembled WGS sequence"/>
</dbReference>
<proteinExistence type="predicted"/>